<dbReference type="EMBL" id="FRBL01000009">
    <property type="protein sequence ID" value="SHM62880.1"/>
    <property type="molecule type" value="Genomic_DNA"/>
</dbReference>
<sequence length="118" mass="13074">MKTDVKTWEDKTLGISKIEGLNFDGDRYWEECTITIQGKGEGPWPLKESAQSFTIYLNGEKIFSEVLFGEKVIKKTINSKNGFNITGDMAHQVAALTSSADGSVTVKCTYKESSVLNQ</sequence>
<organism evidence="1 2">
    <name type="scientific">Chitinophaga jiangningensis</name>
    <dbReference type="NCBI Taxonomy" id="1419482"/>
    <lineage>
        <taxon>Bacteria</taxon>
        <taxon>Pseudomonadati</taxon>
        <taxon>Bacteroidota</taxon>
        <taxon>Chitinophagia</taxon>
        <taxon>Chitinophagales</taxon>
        <taxon>Chitinophagaceae</taxon>
        <taxon>Chitinophaga</taxon>
    </lineage>
</organism>
<evidence type="ECO:0000313" key="2">
    <source>
        <dbReference type="Proteomes" id="UP000184420"/>
    </source>
</evidence>
<dbReference type="RefSeq" id="WP_073085762.1">
    <property type="nucleotide sequence ID" value="NZ_FRBL01000009.1"/>
</dbReference>
<name>A0A1M7KDH9_9BACT</name>
<protein>
    <submittedName>
        <fullName evidence="1">Uncharacterized protein</fullName>
    </submittedName>
</protein>
<evidence type="ECO:0000313" key="1">
    <source>
        <dbReference type="EMBL" id="SHM62880.1"/>
    </source>
</evidence>
<proteinExistence type="predicted"/>
<reference evidence="1 2" key="1">
    <citation type="submission" date="2016-11" db="EMBL/GenBank/DDBJ databases">
        <authorList>
            <person name="Jaros S."/>
            <person name="Januszkiewicz K."/>
            <person name="Wedrychowicz H."/>
        </authorList>
    </citation>
    <scope>NUCLEOTIDE SEQUENCE [LARGE SCALE GENOMIC DNA]</scope>
    <source>
        <strain evidence="1 2">DSM 27406</strain>
    </source>
</reference>
<keyword evidence="2" id="KW-1185">Reference proteome</keyword>
<gene>
    <name evidence="1" type="ORF">SAMN05444266_109247</name>
</gene>
<accession>A0A1M7KDH9</accession>
<dbReference type="Proteomes" id="UP000184420">
    <property type="component" value="Unassembled WGS sequence"/>
</dbReference>
<dbReference type="AlphaFoldDB" id="A0A1M7KDH9"/>